<evidence type="ECO:0000313" key="2">
    <source>
        <dbReference type="EMBL" id="CAG6543369.1"/>
    </source>
</evidence>
<sequence>MSGTDLFAHLPHVPPPSPPQGNPHGQVQVRHLWRAKCLDSAPSDSHREQAHRGAQIRLYGVHQNVQNGHGTANPHAGAYRGKALRVRVLQQDVQPEGSDGYSSETPHRGAPLQLSGLHETVQRRRNIQQAQKTVPGRTAEPTEATAGAGGCDDRVCPRR</sequence>
<feature type="region of interest" description="Disordered" evidence="1">
    <location>
        <begin position="126"/>
        <end position="159"/>
    </location>
</feature>
<dbReference type="EMBL" id="HBUE01335172">
    <property type="protein sequence ID" value="CAG6595491.1"/>
    <property type="molecule type" value="Transcribed_RNA"/>
</dbReference>
<reference evidence="2" key="1">
    <citation type="submission" date="2021-05" db="EMBL/GenBank/DDBJ databases">
        <authorList>
            <person name="Alioto T."/>
            <person name="Alioto T."/>
            <person name="Gomez Garrido J."/>
        </authorList>
    </citation>
    <scope>NUCLEOTIDE SEQUENCE</scope>
</reference>
<dbReference type="EMBL" id="HBUE01228410">
    <property type="protein sequence ID" value="CAG6543369.1"/>
    <property type="molecule type" value="Transcribed_RNA"/>
</dbReference>
<feature type="region of interest" description="Disordered" evidence="1">
    <location>
        <begin position="1"/>
        <end position="26"/>
    </location>
</feature>
<feature type="region of interest" description="Disordered" evidence="1">
    <location>
        <begin position="90"/>
        <end position="111"/>
    </location>
</feature>
<evidence type="ECO:0000256" key="1">
    <source>
        <dbReference type="SAM" id="MobiDB-lite"/>
    </source>
</evidence>
<protein>
    <submittedName>
        <fullName evidence="2">(northern house mosquito) hypothetical protein</fullName>
    </submittedName>
</protein>
<feature type="compositionally biased region" description="Low complexity" evidence="1">
    <location>
        <begin position="135"/>
        <end position="146"/>
    </location>
</feature>
<feature type="compositionally biased region" description="Pro residues" evidence="1">
    <location>
        <begin position="12"/>
        <end position="21"/>
    </location>
</feature>
<name>A0A8D8MWI2_CULPI</name>
<organism evidence="2">
    <name type="scientific">Culex pipiens</name>
    <name type="common">House mosquito</name>
    <dbReference type="NCBI Taxonomy" id="7175"/>
    <lineage>
        <taxon>Eukaryota</taxon>
        <taxon>Metazoa</taxon>
        <taxon>Ecdysozoa</taxon>
        <taxon>Arthropoda</taxon>
        <taxon>Hexapoda</taxon>
        <taxon>Insecta</taxon>
        <taxon>Pterygota</taxon>
        <taxon>Neoptera</taxon>
        <taxon>Endopterygota</taxon>
        <taxon>Diptera</taxon>
        <taxon>Nematocera</taxon>
        <taxon>Culicoidea</taxon>
        <taxon>Culicidae</taxon>
        <taxon>Culicinae</taxon>
        <taxon>Culicini</taxon>
        <taxon>Culex</taxon>
        <taxon>Culex</taxon>
    </lineage>
</organism>
<accession>A0A8D8MWI2</accession>
<dbReference type="AlphaFoldDB" id="A0A8D8MWI2"/>
<proteinExistence type="predicted"/>